<reference evidence="1 2" key="1">
    <citation type="submission" date="2018-03" db="EMBL/GenBank/DDBJ databases">
        <title>Genomic Encyclopedia of Type Strains, Phase III (KMG-III): the genomes of soil and plant-associated and newly described type strains.</title>
        <authorList>
            <person name="Whitman W."/>
        </authorList>
    </citation>
    <scope>NUCLEOTIDE SEQUENCE [LARGE SCALE GENOMIC DNA]</scope>
    <source>
        <strain evidence="1 2">CGMCC 4.7104</strain>
    </source>
</reference>
<protein>
    <submittedName>
        <fullName evidence="1">Uncharacterized protein</fullName>
    </submittedName>
</protein>
<sequence>MKWLAERDVLLPGISTLTRLIAHVREQAIARLWDALNEVPTPEQRQVLMMVPEIRPGMRMSDLERWRTGPARASRPEMVKTL</sequence>
<dbReference type="RefSeq" id="WP_245956210.1">
    <property type="nucleotide sequence ID" value="NZ_PVNG01000017.1"/>
</dbReference>
<gene>
    <name evidence="1" type="ORF">B0I32_117232</name>
</gene>
<comment type="caution">
    <text evidence="1">The sequence shown here is derived from an EMBL/GenBank/DDBJ whole genome shotgun (WGS) entry which is preliminary data.</text>
</comment>
<evidence type="ECO:0000313" key="1">
    <source>
        <dbReference type="EMBL" id="PRX60465.1"/>
    </source>
</evidence>
<keyword evidence="2" id="KW-1185">Reference proteome</keyword>
<dbReference type="AlphaFoldDB" id="A0A2T0MQS0"/>
<organism evidence="1 2">
    <name type="scientific">Nonomuraea fuscirosea</name>
    <dbReference type="NCBI Taxonomy" id="1291556"/>
    <lineage>
        <taxon>Bacteria</taxon>
        <taxon>Bacillati</taxon>
        <taxon>Actinomycetota</taxon>
        <taxon>Actinomycetes</taxon>
        <taxon>Streptosporangiales</taxon>
        <taxon>Streptosporangiaceae</taxon>
        <taxon>Nonomuraea</taxon>
    </lineage>
</organism>
<dbReference type="Proteomes" id="UP000238312">
    <property type="component" value="Unassembled WGS sequence"/>
</dbReference>
<dbReference type="EMBL" id="PVNG01000017">
    <property type="protein sequence ID" value="PRX60465.1"/>
    <property type="molecule type" value="Genomic_DNA"/>
</dbReference>
<name>A0A2T0MQS0_9ACTN</name>
<accession>A0A2T0MQS0</accession>
<proteinExistence type="predicted"/>
<evidence type="ECO:0000313" key="2">
    <source>
        <dbReference type="Proteomes" id="UP000238312"/>
    </source>
</evidence>